<gene>
    <name evidence="4" type="ORF">GGR91_001375</name>
</gene>
<reference evidence="4 5" key="1">
    <citation type="submission" date="2020-08" db="EMBL/GenBank/DDBJ databases">
        <title>Genomic Encyclopedia of Type Strains, Phase IV (KMG-IV): sequencing the most valuable type-strain genomes for metagenomic binning, comparative biology and taxonomic classification.</title>
        <authorList>
            <person name="Goeker M."/>
        </authorList>
    </citation>
    <scope>NUCLEOTIDE SEQUENCE [LARGE SCALE GENOMIC DNA]</scope>
    <source>
        <strain evidence="4 5">DSM 29050</strain>
    </source>
</reference>
<evidence type="ECO:0000256" key="1">
    <source>
        <dbReference type="ARBA" id="ARBA00010007"/>
    </source>
</evidence>
<proteinExistence type="inferred from homology"/>
<evidence type="ECO:0000259" key="3">
    <source>
        <dbReference type="PROSITE" id="PS50405"/>
    </source>
</evidence>
<dbReference type="CDD" id="cd03191">
    <property type="entry name" value="GST_C_Zeta"/>
    <property type="match status" value="1"/>
</dbReference>
<dbReference type="InterPro" id="IPR010987">
    <property type="entry name" value="Glutathione-S-Trfase_C-like"/>
</dbReference>
<dbReference type="PANTHER" id="PTHR42673:SF4">
    <property type="entry name" value="MALEYLACETOACETATE ISOMERASE"/>
    <property type="match status" value="1"/>
</dbReference>
<dbReference type="GO" id="GO:0004364">
    <property type="term" value="F:glutathione transferase activity"/>
    <property type="evidence" value="ECO:0007669"/>
    <property type="project" value="TreeGrafter"/>
</dbReference>
<dbReference type="PROSITE" id="PS50405">
    <property type="entry name" value="GST_CTER"/>
    <property type="match status" value="1"/>
</dbReference>
<feature type="domain" description="GST N-terminal" evidence="2">
    <location>
        <begin position="2"/>
        <end position="83"/>
    </location>
</feature>
<dbReference type="SFLD" id="SFLDG00358">
    <property type="entry name" value="Main_(cytGST)"/>
    <property type="match status" value="1"/>
</dbReference>
<dbReference type="InterPro" id="IPR034333">
    <property type="entry name" value="GST_Zeta_N"/>
</dbReference>
<dbReference type="AlphaFoldDB" id="A0A840AZT1"/>
<dbReference type="InterPro" id="IPR005955">
    <property type="entry name" value="GST_Zeta"/>
</dbReference>
<dbReference type="Gene3D" id="1.20.1050.10">
    <property type="match status" value="1"/>
</dbReference>
<dbReference type="GO" id="GO:0006559">
    <property type="term" value="P:L-phenylalanine catabolic process"/>
    <property type="evidence" value="ECO:0007669"/>
    <property type="project" value="TreeGrafter"/>
</dbReference>
<dbReference type="Gene3D" id="3.40.30.10">
    <property type="entry name" value="Glutaredoxin"/>
    <property type="match status" value="1"/>
</dbReference>
<dbReference type="InterPro" id="IPR036249">
    <property type="entry name" value="Thioredoxin-like_sf"/>
</dbReference>
<dbReference type="PROSITE" id="PS50404">
    <property type="entry name" value="GST_NTER"/>
    <property type="match status" value="1"/>
</dbReference>
<dbReference type="EC" id="5.2.1.2" evidence="4"/>
<dbReference type="PANTHER" id="PTHR42673">
    <property type="entry name" value="MALEYLACETOACETATE ISOMERASE"/>
    <property type="match status" value="1"/>
</dbReference>
<dbReference type="InterPro" id="IPR036282">
    <property type="entry name" value="Glutathione-S-Trfase_C_sf"/>
</dbReference>
<dbReference type="SFLD" id="SFLDS00019">
    <property type="entry name" value="Glutathione_Transferase_(cytos"/>
    <property type="match status" value="1"/>
</dbReference>
<dbReference type="SUPFAM" id="SSF52833">
    <property type="entry name" value="Thioredoxin-like"/>
    <property type="match status" value="1"/>
</dbReference>
<dbReference type="CDD" id="cd03042">
    <property type="entry name" value="GST_N_Zeta"/>
    <property type="match status" value="1"/>
</dbReference>
<dbReference type="NCBIfam" id="TIGR01262">
    <property type="entry name" value="maiA"/>
    <property type="match status" value="1"/>
</dbReference>
<keyword evidence="4" id="KW-0413">Isomerase</keyword>
<evidence type="ECO:0000313" key="5">
    <source>
        <dbReference type="Proteomes" id="UP000581447"/>
    </source>
</evidence>
<dbReference type="Pfam" id="PF02798">
    <property type="entry name" value="GST_N"/>
    <property type="match status" value="1"/>
</dbReference>
<feature type="domain" description="GST C-terminal" evidence="3">
    <location>
        <begin position="88"/>
        <end position="210"/>
    </location>
</feature>
<accession>A0A840AZT1</accession>
<dbReference type="GO" id="GO:0005737">
    <property type="term" value="C:cytoplasm"/>
    <property type="evidence" value="ECO:0007669"/>
    <property type="project" value="InterPro"/>
</dbReference>
<dbReference type="SUPFAM" id="SSF47616">
    <property type="entry name" value="GST C-terminal domain-like"/>
    <property type="match status" value="1"/>
</dbReference>
<sequence>MNAITLFDYWRSSASYRVRIVLNLKNVPYTRVPTSLLENEQKAPAYVARNPQGFVPMLSIDGHDLTQSLAIIDYLDAKYPEPAMVSSNPADRAKTLAQALIIAADIHPIDNLRVLRYLKDEMGQSQEAVDNWYRHWIIEGFTALENMAPDDGLFGGDVPNLADVCLVPQMANARRVDTPFDRFPKLSRIDAALTALPAFIAAHPDQVKPD</sequence>
<evidence type="ECO:0000259" key="2">
    <source>
        <dbReference type="PROSITE" id="PS50404"/>
    </source>
</evidence>
<dbReference type="EMBL" id="JACIEA010000001">
    <property type="protein sequence ID" value="MBB3943153.1"/>
    <property type="molecule type" value="Genomic_DNA"/>
</dbReference>
<dbReference type="Proteomes" id="UP000581447">
    <property type="component" value="Unassembled WGS sequence"/>
</dbReference>
<dbReference type="GO" id="GO:0006749">
    <property type="term" value="P:glutathione metabolic process"/>
    <property type="evidence" value="ECO:0007669"/>
    <property type="project" value="TreeGrafter"/>
</dbReference>
<evidence type="ECO:0000313" key="4">
    <source>
        <dbReference type="EMBL" id="MBB3943153.1"/>
    </source>
</evidence>
<dbReference type="InterPro" id="IPR034330">
    <property type="entry name" value="GST_Zeta_C"/>
</dbReference>
<dbReference type="GO" id="GO:0016034">
    <property type="term" value="F:maleylacetoacetate isomerase activity"/>
    <property type="evidence" value="ECO:0007669"/>
    <property type="project" value="UniProtKB-EC"/>
</dbReference>
<dbReference type="InterPro" id="IPR004045">
    <property type="entry name" value="Glutathione_S-Trfase_N"/>
</dbReference>
<keyword evidence="5" id="KW-1185">Reference proteome</keyword>
<comment type="caution">
    <text evidence="4">The sequence shown here is derived from an EMBL/GenBank/DDBJ whole genome shotgun (WGS) entry which is preliminary data.</text>
</comment>
<organism evidence="4 5">
    <name type="scientific">Sphingorhabdus rigui</name>
    <dbReference type="NCBI Taxonomy" id="1282858"/>
    <lineage>
        <taxon>Bacteria</taxon>
        <taxon>Pseudomonadati</taxon>
        <taxon>Pseudomonadota</taxon>
        <taxon>Alphaproteobacteria</taxon>
        <taxon>Sphingomonadales</taxon>
        <taxon>Sphingomonadaceae</taxon>
        <taxon>Sphingorhabdus</taxon>
    </lineage>
</organism>
<comment type="similarity">
    <text evidence="1">Belongs to the GST superfamily. Zeta family.</text>
</comment>
<dbReference type="InterPro" id="IPR040079">
    <property type="entry name" value="Glutathione_S-Trfase"/>
</dbReference>
<dbReference type="RefSeq" id="WP_183941348.1">
    <property type="nucleotide sequence ID" value="NZ_BAABBG010000002.1"/>
</dbReference>
<protein>
    <submittedName>
        <fullName evidence="4">Maleylacetoacetate isomerase</fullName>
        <ecNumber evidence="4">5.2.1.2</ecNumber>
    </submittedName>
</protein>
<name>A0A840AZT1_9SPHN</name>